<evidence type="ECO:0000313" key="2">
    <source>
        <dbReference type="Proteomes" id="UP001501444"/>
    </source>
</evidence>
<reference evidence="2" key="1">
    <citation type="journal article" date="2019" name="Int. J. Syst. Evol. Microbiol.">
        <title>The Global Catalogue of Microorganisms (GCM) 10K type strain sequencing project: providing services to taxonomists for standard genome sequencing and annotation.</title>
        <authorList>
            <consortium name="The Broad Institute Genomics Platform"/>
            <consortium name="The Broad Institute Genome Sequencing Center for Infectious Disease"/>
            <person name="Wu L."/>
            <person name="Ma J."/>
        </authorList>
    </citation>
    <scope>NUCLEOTIDE SEQUENCE [LARGE SCALE GENOMIC DNA]</scope>
    <source>
        <strain evidence="2">JCM 3272</strain>
    </source>
</reference>
<name>A0ABP5U555_9ACTN</name>
<protein>
    <submittedName>
        <fullName evidence="1">Uncharacterized protein</fullName>
    </submittedName>
</protein>
<evidence type="ECO:0000313" key="1">
    <source>
        <dbReference type="EMBL" id="GAA2370064.1"/>
    </source>
</evidence>
<dbReference type="EMBL" id="BAAARV010000069">
    <property type="protein sequence ID" value="GAA2370064.1"/>
    <property type="molecule type" value="Genomic_DNA"/>
</dbReference>
<dbReference type="Proteomes" id="UP001501444">
    <property type="component" value="Unassembled WGS sequence"/>
</dbReference>
<sequence length="169" mass="16757">MLLVGVWSGTNGCGTSGTGGQQAPGAAPLRGFGIDVDQAISARVPQVHLQTCGTWGCAEQDVPLLIAGPTSTAPCPGASTGPDAVACGPVQLQGPGPGYGYAPVPQLTLGPVTVTVTTPADAPMPISAEIRVQPHLICPNPDAEQSACADGTPQARLRIAADGTVNQAA</sequence>
<accession>A0ABP5U555</accession>
<proteinExistence type="predicted"/>
<comment type="caution">
    <text evidence="1">The sequence shown here is derived from an EMBL/GenBank/DDBJ whole genome shotgun (WGS) entry which is preliminary data.</text>
</comment>
<organism evidence="1 2">
    <name type="scientific">Dactylosporangium salmoneum</name>
    <dbReference type="NCBI Taxonomy" id="53361"/>
    <lineage>
        <taxon>Bacteria</taxon>
        <taxon>Bacillati</taxon>
        <taxon>Actinomycetota</taxon>
        <taxon>Actinomycetes</taxon>
        <taxon>Micromonosporales</taxon>
        <taxon>Micromonosporaceae</taxon>
        <taxon>Dactylosporangium</taxon>
    </lineage>
</organism>
<keyword evidence="2" id="KW-1185">Reference proteome</keyword>
<gene>
    <name evidence="1" type="ORF">GCM10010170_070920</name>
</gene>